<dbReference type="Proteomes" id="UP001495147">
    <property type="component" value="Unassembled WGS sequence"/>
</dbReference>
<feature type="domain" description="SGNH hydrolase-type esterase" evidence="3">
    <location>
        <begin position="211"/>
        <end position="403"/>
    </location>
</feature>
<sequence length="424" mass="44915">MKPFHPVPPLRAARAVLAATLLGLLASHAALAQSERWVASWGTAQLTPSPDQALPADAWRDGSIRQLVRASAPGRQVRVRLSNAHGPTPLQINAASVGLVAANGKPDLVPGSVYPLTFNGETAVMIPAGAEYLSDPVPLAIAAGADVAISLHFLGEPHRVTGHAGSRATTFMLPGNKVLDTTWANPRTAERWVFITGLEVLAPKGSRSFVAIGDSITDGYGVKADTHLRWTDGVATRLREAGLSQIGVVNAGIGGGRMLREGLGPALVSRFERDVLMRPGVSHALVFIGVNDMGSQRRNGDDTPDARARMLADLKLAHTQLAARAHDQGVCLIGATVTPYAGSDYYRPSPANEADRQALNDWIRKSGVFDAVADFDAAVRDPARPDRLAPESDNDGLHPSMAGLKKLADAVPLDALRSCRWAAR</sequence>
<evidence type="ECO:0000256" key="1">
    <source>
        <dbReference type="SAM" id="MobiDB-lite"/>
    </source>
</evidence>
<evidence type="ECO:0000256" key="2">
    <source>
        <dbReference type="SAM" id="SignalP"/>
    </source>
</evidence>
<name>A0ABV0G203_9BURK</name>
<evidence type="ECO:0000259" key="3">
    <source>
        <dbReference type="Pfam" id="PF13472"/>
    </source>
</evidence>
<dbReference type="InterPro" id="IPR013830">
    <property type="entry name" value="SGNH_hydro"/>
</dbReference>
<organism evidence="4 5">
    <name type="scientific">Roseateles paludis</name>
    <dbReference type="NCBI Taxonomy" id="3145238"/>
    <lineage>
        <taxon>Bacteria</taxon>
        <taxon>Pseudomonadati</taxon>
        <taxon>Pseudomonadota</taxon>
        <taxon>Betaproteobacteria</taxon>
        <taxon>Burkholderiales</taxon>
        <taxon>Sphaerotilaceae</taxon>
        <taxon>Roseateles</taxon>
    </lineage>
</organism>
<comment type="caution">
    <text evidence="4">The sequence shown here is derived from an EMBL/GenBank/DDBJ whole genome shotgun (WGS) entry which is preliminary data.</text>
</comment>
<dbReference type="CDD" id="cd01830">
    <property type="entry name" value="XynE_like"/>
    <property type="match status" value="1"/>
</dbReference>
<keyword evidence="4" id="KW-0378">Hydrolase</keyword>
<dbReference type="InterPro" id="IPR053140">
    <property type="entry name" value="GDSL_Rv0518-like"/>
</dbReference>
<keyword evidence="5" id="KW-1185">Reference proteome</keyword>
<evidence type="ECO:0000313" key="4">
    <source>
        <dbReference type="EMBL" id="MEO3691753.1"/>
    </source>
</evidence>
<dbReference type="Pfam" id="PF13472">
    <property type="entry name" value="Lipase_GDSL_2"/>
    <property type="match status" value="1"/>
</dbReference>
<proteinExistence type="predicted"/>
<dbReference type="PANTHER" id="PTHR43784:SF2">
    <property type="entry name" value="GDSL-LIKE LIPASE_ACYLHYDROLASE, PUTATIVE (AFU_ORTHOLOGUE AFUA_2G00820)-RELATED"/>
    <property type="match status" value="1"/>
</dbReference>
<dbReference type="InterPro" id="IPR036514">
    <property type="entry name" value="SGNH_hydro_sf"/>
</dbReference>
<gene>
    <name evidence="4" type="ORF">ABDJ85_09750</name>
</gene>
<accession>A0ABV0G203</accession>
<dbReference type="GO" id="GO:0016787">
    <property type="term" value="F:hydrolase activity"/>
    <property type="evidence" value="ECO:0007669"/>
    <property type="project" value="UniProtKB-KW"/>
</dbReference>
<evidence type="ECO:0000313" key="5">
    <source>
        <dbReference type="Proteomes" id="UP001495147"/>
    </source>
</evidence>
<feature type="signal peptide" evidence="2">
    <location>
        <begin position="1"/>
        <end position="32"/>
    </location>
</feature>
<dbReference type="EMBL" id="JBDPZD010000002">
    <property type="protein sequence ID" value="MEO3691753.1"/>
    <property type="molecule type" value="Genomic_DNA"/>
</dbReference>
<dbReference type="PANTHER" id="PTHR43784">
    <property type="entry name" value="GDSL-LIKE LIPASE/ACYLHYDROLASE, PUTATIVE (AFU_ORTHOLOGUE AFUA_2G00820)-RELATED"/>
    <property type="match status" value="1"/>
</dbReference>
<dbReference type="Gene3D" id="3.40.50.1110">
    <property type="entry name" value="SGNH hydrolase"/>
    <property type="match status" value="1"/>
</dbReference>
<feature type="region of interest" description="Disordered" evidence="1">
    <location>
        <begin position="382"/>
        <end position="401"/>
    </location>
</feature>
<feature type="chain" id="PRO_5047142973" evidence="2">
    <location>
        <begin position="33"/>
        <end position="424"/>
    </location>
</feature>
<dbReference type="RefSeq" id="WP_347704566.1">
    <property type="nucleotide sequence ID" value="NZ_JBDPZD010000002.1"/>
</dbReference>
<reference evidence="4 5" key="1">
    <citation type="submission" date="2024-05" db="EMBL/GenBank/DDBJ databases">
        <title>Roseateles sp. DJS-2-20 16S ribosomal RNA gene Genome sequencing and assembly.</title>
        <authorList>
            <person name="Woo H."/>
        </authorList>
    </citation>
    <scope>NUCLEOTIDE SEQUENCE [LARGE SCALE GENOMIC DNA]</scope>
    <source>
        <strain evidence="4 5">DJS-2-20</strain>
    </source>
</reference>
<keyword evidence="2" id="KW-0732">Signal</keyword>
<protein>
    <submittedName>
        <fullName evidence="4">SGNH/GDSL hydrolase family protein</fullName>
    </submittedName>
</protein>
<dbReference type="SUPFAM" id="SSF52266">
    <property type="entry name" value="SGNH hydrolase"/>
    <property type="match status" value="1"/>
</dbReference>